<evidence type="ECO:0000313" key="2">
    <source>
        <dbReference type="Proteomes" id="UP000310200"/>
    </source>
</evidence>
<sequence length="94" mass="10790">MQQTAIGCPDIVKEEGVVDRWWFPGVDFNPIIVELRWNYSSIIDINMMIDPKNGKAPNCLTAEHGEISPICNLYNKELRVKKINKNILMESNQT</sequence>
<evidence type="ECO:0000313" key="1">
    <source>
        <dbReference type="EMBL" id="TGZ48098.1"/>
    </source>
</evidence>
<protein>
    <submittedName>
        <fullName evidence="1">Uncharacterized protein</fullName>
    </submittedName>
</protein>
<keyword evidence="2" id="KW-1185">Reference proteome</keyword>
<reference evidence="1 2" key="1">
    <citation type="journal article" date="2019" name="Philos. Trans. R. Soc. Lond., B, Biol. Sci.">
        <title>Ant behaviour and brain gene expression of defending hosts depend on the ecological success of the intruding social parasite.</title>
        <authorList>
            <person name="Kaur R."/>
            <person name="Stoldt M."/>
            <person name="Jongepier E."/>
            <person name="Feldmeyer B."/>
            <person name="Menzel F."/>
            <person name="Bornberg-Bauer E."/>
            <person name="Foitzik S."/>
        </authorList>
    </citation>
    <scope>NUCLEOTIDE SEQUENCE [LARGE SCALE GENOMIC DNA]</scope>
    <source>
        <tissue evidence="1">Whole body</tissue>
    </source>
</reference>
<name>A0A4S2KK77_9HYME</name>
<dbReference type="AlphaFoldDB" id="A0A4S2KK77"/>
<dbReference type="EMBL" id="QBLH01002549">
    <property type="protein sequence ID" value="TGZ48098.1"/>
    <property type="molecule type" value="Genomic_DNA"/>
</dbReference>
<dbReference type="Proteomes" id="UP000310200">
    <property type="component" value="Unassembled WGS sequence"/>
</dbReference>
<accession>A0A4S2KK77</accession>
<organism evidence="1 2">
    <name type="scientific">Temnothorax longispinosus</name>
    <dbReference type="NCBI Taxonomy" id="300112"/>
    <lineage>
        <taxon>Eukaryota</taxon>
        <taxon>Metazoa</taxon>
        <taxon>Ecdysozoa</taxon>
        <taxon>Arthropoda</taxon>
        <taxon>Hexapoda</taxon>
        <taxon>Insecta</taxon>
        <taxon>Pterygota</taxon>
        <taxon>Neoptera</taxon>
        <taxon>Endopterygota</taxon>
        <taxon>Hymenoptera</taxon>
        <taxon>Apocrita</taxon>
        <taxon>Aculeata</taxon>
        <taxon>Formicoidea</taxon>
        <taxon>Formicidae</taxon>
        <taxon>Myrmicinae</taxon>
        <taxon>Temnothorax</taxon>
    </lineage>
</organism>
<comment type="caution">
    <text evidence="1">The sequence shown here is derived from an EMBL/GenBank/DDBJ whole genome shotgun (WGS) entry which is preliminary data.</text>
</comment>
<proteinExistence type="predicted"/>
<gene>
    <name evidence="1" type="ORF">DBV15_04365</name>
</gene>